<dbReference type="KEGG" id="hyl:LPB072_03385"/>
<evidence type="ECO:0000256" key="3">
    <source>
        <dbReference type="ARBA" id="ARBA00022723"/>
    </source>
</evidence>
<dbReference type="STRING" id="1763535.LPB072_03385"/>
<dbReference type="OrthoDB" id="5197601at2"/>
<dbReference type="SUPFAM" id="SSF56529">
    <property type="entry name" value="FAH"/>
    <property type="match status" value="1"/>
</dbReference>
<accession>A0A1D8NSI8</accession>
<keyword evidence="3" id="KW-0479">Metal-binding</keyword>
<dbReference type="GO" id="GO:0016787">
    <property type="term" value="F:hydrolase activity"/>
    <property type="evidence" value="ECO:0007669"/>
    <property type="project" value="UniProtKB-KW"/>
</dbReference>
<protein>
    <submittedName>
        <fullName evidence="5">Fumarylacetoacetate hydrolase</fullName>
    </submittedName>
</protein>
<dbReference type="EMBL" id="CP017476">
    <property type="protein sequence ID" value="AOW12035.1"/>
    <property type="molecule type" value="Genomic_DNA"/>
</dbReference>
<organism evidence="5 6">
    <name type="scientific">Hydrogenophaga crassostreae</name>
    <dbReference type="NCBI Taxonomy" id="1763535"/>
    <lineage>
        <taxon>Bacteria</taxon>
        <taxon>Pseudomonadati</taxon>
        <taxon>Pseudomonadota</taxon>
        <taxon>Betaproteobacteria</taxon>
        <taxon>Burkholderiales</taxon>
        <taxon>Comamonadaceae</taxon>
        <taxon>Hydrogenophaga</taxon>
    </lineage>
</organism>
<evidence type="ECO:0000256" key="1">
    <source>
        <dbReference type="ARBA" id="ARBA00001946"/>
    </source>
</evidence>
<sequence>MQSINPATGLHEGTFGVGTFSANGKAFPGLVQPDGRLIDLSAKFHDTHEIFDDWARNFDVLVDIAAKPDAAQHDFSAVKALKPLAHPNLLCAGANYKTHSAQMLTKNKFNQHNRKAGESDEDFFKRNMELMERRAREGTPFFWTGLHSSLVGANDDVVLPVLGTQPDWELELGAVVAKHQRYATIEEAQSLIAGYVIVNDIGTVDIFRRTDIPWGYDWISKHQPSFKVAGPFIVPSAFFKPDHSFQIQLQLNGKMMQDWPSNDMIFSPAKMLAYASERINLTPGDTLITGSPPGNGMHHGTFLKDGDTMESSITGLGRQKNRCVQEATPDHPLAYGYWKNEEEKPKTA</sequence>
<reference evidence="5 6" key="1">
    <citation type="submission" date="2016-10" db="EMBL/GenBank/DDBJ databases">
        <title>Hydorgenophaga sp. LPB0072 isolated from gastropod.</title>
        <authorList>
            <person name="Kim E."/>
            <person name="Yi H."/>
        </authorList>
    </citation>
    <scope>NUCLEOTIDE SEQUENCE [LARGE SCALE GENOMIC DNA]</scope>
    <source>
        <strain evidence="5 6">LPB0072</strain>
    </source>
</reference>
<comment type="cofactor">
    <cofactor evidence="1">
        <name>Mg(2+)</name>
        <dbReference type="ChEBI" id="CHEBI:18420"/>
    </cofactor>
</comment>
<dbReference type="GO" id="GO:0044281">
    <property type="term" value="P:small molecule metabolic process"/>
    <property type="evidence" value="ECO:0007669"/>
    <property type="project" value="UniProtKB-ARBA"/>
</dbReference>
<feature type="domain" description="Fumarylacetoacetase-like C-terminal" evidence="4">
    <location>
        <begin position="90"/>
        <end position="322"/>
    </location>
</feature>
<evidence type="ECO:0000259" key="4">
    <source>
        <dbReference type="Pfam" id="PF01557"/>
    </source>
</evidence>
<dbReference type="InterPro" id="IPR011234">
    <property type="entry name" value="Fumarylacetoacetase-like_C"/>
</dbReference>
<dbReference type="GO" id="GO:0046872">
    <property type="term" value="F:metal ion binding"/>
    <property type="evidence" value="ECO:0007669"/>
    <property type="project" value="UniProtKB-KW"/>
</dbReference>
<evidence type="ECO:0000313" key="6">
    <source>
        <dbReference type="Proteomes" id="UP000185680"/>
    </source>
</evidence>
<gene>
    <name evidence="5" type="ORF">LPB072_03385</name>
</gene>
<dbReference type="InterPro" id="IPR051121">
    <property type="entry name" value="FAH"/>
</dbReference>
<dbReference type="PANTHER" id="PTHR42796:SF4">
    <property type="entry name" value="FUMARYLACETOACETATE HYDROLASE DOMAIN-CONTAINING PROTEIN 2A"/>
    <property type="match status" value="1"/>
</dbReference>
<comment type="similarity">
    <text evidence="2">Belongs to the FAH family.</text>
</comment>
<proteinExistence type="inferred from homology"/>
<keyword evidence="5" id="KW-0378">Hydrolase</keyword>
<dbReference type="Gene3D" id="3.90.850.10">
    <property type="entry name" value="Fumarylacetoacetase-like, C-terminal domain"/>
    <property type="match status" value="1"/>
</dbReference>
<evidence type="ECO:0000256" key="2">
    <source>
        <dbReference type="ARBA" id="ARBA00010211"/>
    </source>
</evidence>
<dbReference type="RefSeq" id="WP_066091587.1">
    <property type="nucleotide sequence ID" value="NZ_CP017476.1"/>
</dbReference>
<dbReference type="PANTHER" id="PTHR42796">
    <property type="entry name" value="FUMARYLACETOACETATE HYDROLASE DOMAIN-CONTAINING PROTEIN 2A-RELATED"/>
    <property type="match status" value="1"/>
</dbReference>
<dbReference type="InterPro" id="IPR036663">
    <property type="entry name" value="Fumarylacetoacetase_C_sf"/>
</dbReference>
<dbReference type="Pfam" id="PF01557">
    <property type="entry name" value="FAA_hydrolase"/>
    <property type="match status" value="1"/>
</dbReference>
<dbReference type="AlphaFoldDB" id="A0A1D8NSI8"/>
<name>A0A1D8NSI8_9BURK</name>
<evidence type="ECO:0000313" key="5">
    <source>
        <dbReference type="EMBL" id="AOW12035.1"/>
    </source>
</evidence>
<dbReference type="Proteomes" id="UP000185680">
    <property type="component" value="Chromosome"/>
</dbReference>